<name>A0A381WV24_9ZZZZ</name>
<dbReference type="AlphaFoldDB" id="A0A381WV24"/>
<evidence type="ECO:0008006" key="2">
    <source>
        <dbReference type="Google" id="ProtNLM"/>
    </source>
</evidence>
<dbReference type="Gene3D" id="3.90.470.20">
    <property type="entry name" value="4'-phosphopantetheinyl transferase domain"/>
    <property type="match status" value="1"/>
</dbReference>
<gene>
    <name evidence="1" type="ORF">METZ01_LOCUS108985</name>
</gene>
<sequence length="60" mass="6394">MKAIKSSGFQDPIPFCSIDVQSQDSGEPVVILALNQDGYCTVSISHTESHAIASAIFIPE</sequence>
<dbReference type="GO" id="GO:0000287">
    <property type="term" value="F:magnesium ion binding"/>
    <property type="evidence" value="ECO:0007669"/>
    <property type="project" value="InterPro"/>
</dbReference>
<protein>
    <recommendedName>
        <fullName evidence="2">4'-phosphopantetheinyl transferase domain-containing protein</fullName>
    </recommendedName>
</protein>
<dbReference type="GO" id="GO:0008897">
    <property type="term" value="F:holo-[acyl-carrier-protein] synthase activity"/>
    <property type="evidence" value="ECO:0007669"/>
    <property type="project" value="InterPro"/>
</dbReference>
<reference evidence="1" key="1">
    <citation type="submission" date="2018-05" db="EMBL/GenBank/DDBJ databases">
        <authorList>
            <person name="Lanie J.A."/>
            <person name="Ng W.-L."/>
            <person name="Kazmierczak K.M."/>
            <person name="Andrzejewski T.M."/>
            <person name="Davidsen T.M."/>
            <person name="Wayne K.J."/>
            <person name="Tettelin H."/>
            <person name="Glass J.I."/>
            <person name="Rusch D."/>
            <person name="Podicherti R."/>
            <person name="Tsui H.-C.T."/>
            <person name="Winkler M.E."/>
        </authorList>
    </citation>
    <scope>NUCLEOTIDE SEQUENCE</scope>
</reference>
<dbReference type="InterPro" id="IPR037143">
    <property type="entry name" value="4-PPantetheinyl_Trfase_dom_sf"/>
</dbReference>
<organism evidence="1">
    <name type="scientific">marine metagenome</name>
    <dbReference type="NCBI Taxonomy" id="408172"/>
    <lineage>
        <taxon>unclassified sequences</taxon>
        <taxon>metagenomes</taxon>
        <taxon>ecological metagenomes</taxon>
    </lineage>
</organism>
<evidence type="ECO:0000313" key="1">
    <source>
        <dbReference type="EMBL" id="SVA56131.1"/>
    </source>
</evidence>
<dbReference type="EMBL" id="UINC01012915">
    <property type="protein sequence ID" value="SVA56131.1"/>
    <property type="molecule type" value="Genomic_DNA"/>
</dbReference>
<accession>A0A381WV24</accession>
<proteinExistence type="predicted"/>